<dbReference type="EMBL" id="NPMS01000014">
    <property type="protein sequence ID" value="OZU87141.1"/>
    <property type="molecule type" value="Genomic_DNA"/>
</dbReference>
<dbReference type="OrthoDB" id="2607309at2"/>
<dbReference type="PROSITE" id="PS51257">
    <property type="entry name" value="PROKAR_LIPOPROTEIN"/>
    <property type="match status" value="1"/>
</dbReference>
<dbReference type="Pfam" id="PF19903">
    <property type="entry name" value="DUF6376"/>
    <property type="match status" value="1"/>
</dbReference>
<organism evidence="2 3">
    <name type="scientific">Virgibacillus indicus</name>
    <dbReference type="NCBI Taxonomy" id="2024554"/>
    <lineage>
        <taxon>Bacteria</taxon>
        <taxon>Bacillati</taxon>
        <taxon>Bacillota</taxon>
        <taxon>Bacilli</taxon>
        <taxon>Bacillales</taxon>
        <taxon>Bacillaceae</taxon>
        <taxon>Virgibacillus</taxon>
    </lineage>
</organism>
<protein>
    <recommendedName>
        <fullName evidence="4">Lipoprotein</fullName>
    </recommendedName>
</protein>
<keyword evidence="1" id="KW-0732">Signal</keyword>
<dbReference type="AlphaFoldDB" id="A0A265N5T4"/>
<comment type="caution">
    <text evidence="2">The sequence shown here is derived from an EMBL/GenBank/DDBJ whole genome shotgun (WGS) entry which is preliminary data.</text>
</comment>
<evidence type="ECO:0000313" key="2">
    <source>
        <dbReference type="EMBL" id="OZU87141.1"/>
    </source>
</evidence>
<reference evidence="2 3" key="1">
    <citation type="submission" date="2017-08" db="EMBL/GenBank/DDBJ databases">
        <title>Virgibacillus indicus sp. nov. and Virgibacillus profoundi sp. nov, two moderately halophilic bacteria isolated from marine sediment by using the Microfluidic Streak Plate.</title>
        <authorList>
            <person name="Xu B."/>
            <person name="Hu B."/>
            <person name="Wang J."/>
            <person name="Zhu Y."/>
            <person name="Huang L."/>
            <person name="Du W."/>
            <person name="Huang Y."/>
        </authorList>
    </citation>
    <scope>NUCLEOTIDE SEQUENCE [LARGE SCALE GENOMIC DNA]</scope>
    <source>
        <strain evidence="2 3">IO3-P2-C2</strain>
    </source>
</reference>
<accession>A0A265N5T4</accession>
<gene>
    <name evidence="2" type="ORF">CIL03_18320</name>
</gene>
<sequence length="145" mass="16043">MKKYASILFISAFLILSGCSFLEEANDSINYATEATEYINDLSSFAEDTSSLVSEAANNPEAKSELESRLTSLQDTITDFNDIEAPAIAEGIHKNLTEKNQELLDITNNVLQNGKVAIEKLQDSEIYQTIENITSLMDQIEELGL</sequence>
<dbReference type="Proteomes" id="UP000216498">
    <property type="component" value="Unassembled WGS sequence"/>
</dbReference>
<dbReference type="RefSeq" id="WP_094887332.1">
    <property type="nucleotide sequence ID" value="NZ_NPMS01000014.1"/>
</dbReference>
<feature type="signal peptide" evidence="1">
    <location>
        <begin position="1"/>
        <end position="25"/>
    </location>
</feature>
<name>A0A265N5T4_9BACI</name>
<evidence type="ECO:0000256" key="1">
    <source>
        <dbReference type="SAM" id="SignalP"/>
    </source>
</evidence>
<proteinExistence type="predicted"/>
<evidence type="ECO:0000313" key="3">
    <source>
        <dbReference type="Proteomes" id="UP000216498"/>
    </source>
</evidence>
<evidence type="ECO:0008006" key="4">
    <source>
        <dbReference type="Google" id="ProtNLM"/>
    </source>
</evidence>
<feature type="chain" id="PRO_5013306378" description="Lipoprotein" evidence="1">
    <location>
        <begin position="26"/>
        <end position="145"/>
    </location>
</feature>
<keyword evidence="3" id="KW-1185">Reference proteome</keyword>
<dbReference type="InterPro" id="IPR045956">
    <property type="entry name" value="DUF6376"/>
</dbReference>